<dbReference type="Pfam" id="PF00440">
    <property type="entry name" value="TetR_N"/>
    <property type="match status" value="1"/>
</dbReference>
<feature type="DNA-binding region" description="H-T-H motif" evidence="5">
    <location>
        <begin position="54"/>
        <end position="73"/>
    </location>
</feature>
<dbReference type="InterPro" id="IPR009057">
    <property type="entry name" value="Homeodomain-like_sf"/>
</dbReference>
<evidence type="ECO:0000256" key="4">
    <source>
        <dbReference type="ARBA" id="ARBA00023163"/>
    </source>
</evidence>
<name>A0A073AX02_9PSEU</name>
<dbReference type="GO" id="GO:0045892">
    <property type="term" value="P:negative regulation of DNA-templated transcription"/>
    <property type="evidence" value="ECO:0007669"/>
    <property type="project" value="InterPro"/>
</dbReference>
<dbReference type="RefSeq" id="WP_037331437.1">
    <property type="nucleotide sequence ID" value="NZ_JAJUIW010000034.1"/>
</dbReference>
<keyword evidence="4" id="KW-0804">Transcription</keyword>
<dbReference type="PANTHER" id="PTHR30055">
    <property type="entry name" value="HTH-TYPE TRANSCRIPTIONAL REGULATOR RUTR"/>
    <property type="match status" value="1"/>
</dbReference>
<keyword evidence="8" id="KW-1185">Reference proteome</keyword>
<dbReference type="PROSITE" id="PS50977">
    <property type="entry name" value="HTH_TETR_2"/>
    <property type="match status" value="1"/>
</dbReference>
<dbReference type="PRINTS" id="PR00400">
    <property type="entry name" value="TETREPRESSOR"/>
</dbReference>
<dbReference type="InterPro" id="IPR004111">
    <property type="entry name" value="Repressor_TetR_C"/>
</dbReference>
<evidence type="ECO:0000256" key="2">
    <source>
        <dbReference type="ARBA" id="ARBA00023015"/>
    </source>
</evidence>
<evidence type="ECO:0000256" key="1">
    <source>
        <dbReference type="ARBA" id="ARBA00022491"/>
    </source>
</evidence>
<keyword evidence="1" id="KW-0678">Repressor</keyword>
<evidence type="ECO:0000259" key="6">
    <source>
        <dbReference type="PROSITE" id="PS50977"/>
    </source>
</evidence>
<dbReference type="EMBL" id="JNVU01000031">
    <property type="protein sequence ID" value="KEI43930.1"/>
    <property type="molecule type" value="Genomic_DNA"/>
</dbReference>
<comment type="caution">
    <text evidence="7">The sequence shown here is derived from an EMBL/GenBank/DDBJ whole genome shotgun (WGS) entry which is preliminary data.</text>
</comment>
<gene>
    <name evidence="7" type="ORF">GU90_13255</name>
</gene>
<evidence type="ECO:0000256" key="5">
    <source>
        <dbReference type="PROSITE-ProRule" id="PRU00335"/>
    </source>
</evidence>
<evidence type="ECO:0000256" key="3">
    <source>
        <dbReference type="ARBA" id="ARBA00023125"/>
    </source>
</evidence>
<dbReference type="GO" id="GO:0003700">
    <property type="term" value="F:DNA-binding transcription factor activity"/>
    <property type="evidence" value="ECO:0007669"/>
    <property type="project" value="TreeGrafter"/>
</dbReference>
<dbReference type="InterPro" id="IPR003012">
    <property type="entry name" value="Tet_transcr_reg_TetR"/>
</dbReference>
<dbReference type="PANTHER" id="PTHR30055:SF151">
    <property type="entry name" value="TRANSCRIPTIONAL REGULATORY PROTEIN"/>
    <property type="match status" value="1"/>
</dbReference>
<evidence type="ECO:0000313" key="8">
    <source>
        <dbReference type="Proteomes" id="UP000031419"/>
    </source>
</evidence>
<accession>A0A073AX02</accession>
<dbReference type="eggNOG" id="COG1309">
    <property type="taxonomic scope" value="Bacteria"/>
</dbReference>
<dbReference type="InterPro" id="IPR001647">
    <property type="entry name" value="HTH_TetR"/>
</dbReference>
<keyword evidence="3 5" id="KW-0238">DNA-binding</keyword>
<dbReference type="InterPro" id="IPR036271">
    <property type="entry name" value="Tet_transcr_reg_TetR-rel_C_sf"/>
</dbReference>
<dbReference type="Proteomes" id="UP000031419">
    <property type="component" value="Unassembled WGS sequence"/>
</dbReference>
<dbReference type="Gene3D" id="1.10.357.10">
    <property type="entry name" value="Tetracycline Repressor, domain 2"/>
    <property type="match status" value="1"/>
</dbReference>
<dbReference type="SUPFAM" id="SSF48498">
    <property type="entry name" value="Tetracyclin repressor-like, C-terminal domain"/>
    <property type="match status" value="1"/>
</dbReference>
<organism evidence="7 8">
    <name type="scientific">Saccharopolyspora rectivirgula</name>
    <dbReference type="NCBI Taxonomy" id="28042"/>
    <lineage>
        <taxon>Bacteria</taxon>
        <taxon>Bacillati</taxon>
        <taxon>Actinomycetota</taxon>
        <taxon>Actinomycetes</taxon>
        <taxon>Pseudonocardiales</taxon>
        <taxon>Pseudonocardiaceae</taxon>
        <taxon>Saccharopolyspora</taxon>
    </lineage>
</organism>
<dbReference type="STRING" id="28042.GU90_13255"/>
<protein>
    <submittedName>
        <fullName evidence="7">TetR family transcriptional regulator</fullName>
    </submittedName>
</protein>
<dbReference type="InterPro" id="IPR050109">
    <property type="entry name" value="HTH-type_TetR-like_transc_reg"/>
</dbReference>
<sequence length="250" mass="27028">MAESSGGQVPPRSLALLWEPERTGGRRGQSSLDVRQIVQAALEIADARGLSALSMRRIADQLGVGTMSLYTYVPGKAELIDVMVDTVYGELGYPEQQAADWRSQLVRIAEDNWALYHRHPWLLQVASHRSVPGPNALAKYDYELSVVSGLGLSEAEMDSVLALVLGHVEVTARHSVAMRAAEPDGDRTGKPAALSGLPVQRRYPTASRVAAAAGRMFDSALSPEQAFSFGLERILDGIAVLISSRGRAHR</sequence>
<feature type="domain" description="HTH tetR-type" evidence="6">
    <location>
        <begin position="31"/>
        <end position="91"/>
    </location>
</feature>
<dbReference type="SUPFAM" id="SSF46689">
    <property type="entry name" value="Homeodomain-like"/>
    <property type="match status" value="1"/>
</dbReference>
<dbReference type="GO" id="GO:0046677">
    <property type="term" value="P:response to antibiotic"/>
    <property type="evidence" value="ECO:0007669"/>
    <property type="project" value="InterPro"/>
</dbReference>
<proteinExistence type="predicted"/>
<reference evidence="7 8" key="1">
    <citation type="submission" date="2014-06" db="EMBL/GenBank/DDBJ databases">
        <title>Saccharopolyspora rectivirgula DSM-43113 Genome sequencing.</title>
        <authorList>
            <person name="Barrera C."/>
            <person name="Millon L."/>
            <person name="Rognon B."/>
            <person name="Zaugg C."/>
            <person name="Monod M."/>
        </authorList>
    </citation>
    <scope>NUCLEOTIDE SEQUENCE [LARGE SCALE GENOMIC DNA]</scope>
    <source>
        <strain evidence="7 8">DSM 43113</strain>
    </source>
</reference>
<dbReference type="AlphaFoldDB" id="A0A073AX02"/>
<dbReference type="GO" id="GO:0000976">
    <property type="term" value="F:transcription cis-regulatory region binding"/>
    <property type="evidence" value="ECO:0007669"/>
    <property type="project" value="TreeGrafter"/>
</dbReference>
<dbReference type="Pfam" id="PF02909">
    <property type="entry name" value="TetR_C_1"/>
    <property type="match status" value="1"/>
</dbReference>
<evidence type="ECO:0000313" key="7">
    <source>
        <dbReference type="EMBL" id="KEI43930.1"/>
    </source>
</evidence>
<dbReference type="Gene3D" id="1.10.10.60">
    <property type="entry name" value="Homeodomain-like"/>
    <property type="match status" value="1"/>
</dbReference>
<keyword evidence="2" id="KW-0805">Transcription regulation</keyword>